<evidence type="ECO:0000256" key="4">
    <source>
        <dbReference type="ARBA" id="ARBA00023136"/>
    </source>
</evidence>
<dbReference type="Proteomes" id="UP000612899">
    <property type="component" value="Unassembled WGS sequence"/>
</dbReference>
<evidence type="ECO:0000313" key="6">
    <source>
        <dbReference type="EMBL" id="GIH08257.1"/>
    </source>
</evidence>
<name>A0A8J3QER7_9ACTN</name>
<proteinExistence type="predicted"/>
<evidence type="ECO:0000256" key="1">
    <source>
        <dbReference type="ARBA" id="ARBA00004127"/>
    </source>
</evidence>
<protein>
    <recommendedName>
        <fullName evidence="5">DUF1232 domain-containing protein</fullName>
    </recommendedName>
</protein>
<keyword evidence="2" id="KW-0812">Transmembrane</keyword>
<dbReference type="GO" id="GO:0012505">
    <property type="term" value="C:endomembrane system"/>
    <property type="evidence" value="ECO:0007669"/>
    <property type="project" value="UniProtKB-SubCell"/>
</dbReference>
<evidence type="ECO:0000256" key="2">
    <source>
        <dbReference type="ARBA" id="ARBA00022692"/>
    </source>
</evidence>
<evidence type="ECO:0000256" key="3">
    <source>
        <dbReference type="ARBA" id="ARBA00022989"/>
    </source>
</evidence>
<organism evidence="6 7">
    <name type="scientific">Rhizocola hellebori</name>
    <dbReference type="NCBI Taxonomy" id="1392758"/>
    <lineage>
        <taxon>Bacteria</taxon>
        <taxon>Bacillati</taxon>
        <taxon>Actinomycetota</taxon>
        <taxon>Actinomycetes</taxon>
        <taxon>Micromonosporales</taxon>
        <taxon>Micromonosporaceae</taxon>
        <taxon>Rhizocola</taxon>
    </lineage>
</organism>
<sequence>MASSMRRAAAFSAIWRALTASKAGPALSQRLAALPRMFWFTVTGRYDGFGRLFAISLATLYVASPIDLFPEAVFLLPGLLDDVVVATWIAGAVLSETERFLLWEQGRAPGRRMKPEGVIDGEVA</sequence>
<dbReference type="AlphaFoldDB" id="A0A8J3QER7"/>
<feature type="domain" description="DUF1232" evidence="5">
    <location>
        <begin position="53"/>
        <end position="88"/>
    </location>
</feature>
<keyword evidence="4" id="KW-0472">Membrane</keyword>
<dbReference type="EMBL" id="BONY01000046">
    <property type="protein sequence ID" value="GIH08257.1"/>
    <property type="molecule type" value="Genomic_DNA"/>
</dbReference>
<dbReference type="Pfam" id="PF06803">
    <property type="entry name" value="DUF1232"/>
    <property type="match status" value="1"/>
</dbReference>
<dbReference type="RefSeq" id="WP_203912015.1">
    <property type="nucleotide sequence ID" value="NZ_BONY01000046.1"/>
</dbReference>
<evidence type="ECO:0000313" key="7">
    <source>
        <dbReference type="Proteomes" id="UP000612899"/>
    </source>
</evidence>
<gene>
    <name evidence="6" type="ORF">Rhe02_63240</name>
</gene>
<comment type="caution">
    <text evidence="6">The sequence shown here is derived from an EMBL/GenBank/DDBJ whole genome shotgun (WGS) entry which is preliminary data.</text>
</comment>
<reference evidence="6" key="1">
    <citation type="submission" date="2021-01" db="EMBL/GenBank/DDBJ databases">
        <title>Whole genome shotgun sequence of Rhizocola hellebori NBRC 109834.</title>
        <authorList>
            <person name="Komaki H."/>
            <person name="Tamura T."/>
        </authorList>
    </citation>
    <scope>NUCLEOTIDE SEQUENCE</scope>
    <source>
        <strain evidence="6">NBRC 109834</strain>
    </source>
</reference>
<comment type="subcellular location">
    <subcellularLocation>
        <location evidence="1">Endomembrane system</location>
        <topology evidence="1">Multi-pass membrane protein</topology>
    </subcellularLocation>
</comment>
<keyword evidence="3" id="KW-1133">Transmembrane helix</keyword>
<accession>A0A8J3QER7</accession>
<keyword evidence="7" id="KW-1185">Reference proteome</keyword>
<evidence type="ECO:0000259" key="5">
    <source>
        <dbReference type="Pfam" id="PF06803"/>
    </source>
</evidence>
<dbReference type="InterPro" id="IPR010652">
    <property type="entry name" value="DUF1232"/>
</dbReference>